<protein>
    <recommendedName>
        <fullName evidence="4">16S rRNA (cytosine(967)-C(5))-methyltransferase</fullName>
        <ecNumber evidence="4">2.1.1.176</ecNumber>
    </recommendedName>
    <alternativeName>
        <fullName evidence="11">16S rRNA m5C967 methyltransferase</fullName>
    </alternativeName>
    <alternativeName>
        <fullName evidence="12">rRNA (cytosine-C(5)-)-methyltransferase RsmB</fullName>
    </alternativeName>
</protein>
<evidence type="ECO:0000256" key="5">
    <source>
        <dbReference type="ARBA" id="ARBA00022490"/>
    </source>
</evidence>
<comment type="caution">
    <text evidence="16">The sequence shown here is derived from an EMBL/GenBank/DDBJ whole genome shotgun (WGS) entry which is preliminary data.</text>
</comment>
<dbReference type="SUPFAM" id="SSF48013">
    <property type="entry name" value="NusB-like"/>
    <property type="match status" value="1"/>
</dbReference>
<evidence type="ECO:0000256" key="12">
    <source>
        <dbReference type="ARBA" id="ARBA00031088"/>
    </source>
</evidence>
<dbReference type="InterPro" id="IPR029063">
    <property type="entry name" value="SAM-dependent_MTases_sf"/>
</dbReference>
<evidence type="ECO:0000313" key="17">
    <source>
        <dbReference type="Proteomes" id="UP001293718"/>
    </source>
</evidence>
<dbReference type="InterPro" id="IPR004573">
    <property type="entry name" value="rRNA_ssu_MeTfrase_B"/>
</dbReference>
<evidence type="ECO:0000313" key="16">
    <source>
        <dbReference type="EMBL" id="MDZ5456341.1"/>
    </source>
</evidence>
<dbReference type="InterPro" id="IPR023267">
    <property type="entry name" value="RCMT"/>
</dbReference>
<keyword evidence="6" id="KW-0698">rRNA processing</keyword>
<dbReference type="Gene3D" id="3.40.50.150">
    <property type="entry name" value="Vaccinia Virus protein VP39"/>
    <property type="match status" value="1"/>
</dbReference>
<dbReference type="InterPro" id="IPR035926">
    <property type="entry name" value="NusB-like_sf"/>
</dbReference>
<dbReference type="Pfam" id="PF01189">
    <property type="entry name" value="Methyltr_RsmB-F"/>
    <property type="match status" value="1"/>
</dbReference>
<dbReference type="SUPFAM" id="SSF53335">
    <property type="entry name" value="S-adenosyl-L-methionine-dependent methyltransferases"/>
    <property type="match status" value="1"/>
</dbReference>
<dbReference type="PROSITE" id="PS01153">
    <property type="entry name" value="NOL1_NOP2_SUN"/>
    <property type="match status" value="1"/>
</dbReference>
<comment type="function">
    <text evidence="1">Specifically methylates the cytosine at position 967 (m5C967) of 16S rRNA.</text>
</comment>
<dbReference type="InterPro" id="IPR006027">
    <property type="entry name" value="NusB_RsmB_TIM44"/>
</dbReference>
<keyword evidence="17" id="KW-1185">Reference proteome</keyword>
<dbReference type="CDD" id="cd02440">
    <property type="entry name" value="AdoMet_MTases"/>
    <property type="match status" value="1"/>
</dbReference>
<dbReference type="InterPro" id="IPR054728">
    <property type="entry name" value="RsmB-like_ferredoxin"/>
</dbReference>
<comment type="similarity">
    <text evidence="3 14">Belongs to the class I-like SAM-binding methyltransferase superfamily. RsmB/NOP family.</text>
</comment>
<feature type="domain" description="SAM-dependent MTase RsmB/NOP-type" evidence="15">
    <location>
        <begin position="163"/>
        <end position="439"/>
    </location>
</feature>
<evidence type="ECO:0000256" key="7">
    <source>
        <dbReference type="ARBA" id="ARBA00022603"/>
    </source>
</evidence>
<dbReference type="PANTHER" id="PTHR22807:SF61">
    <property type="entry name" value="NOL1_NOP2_SUN FAMILY PROTEIN _ ANTITERMINATION NUSB DOMAIN-CONTAINING PROTEIN"/>
    <property type="match status" value="1"/>
</dbReference>
<keyword evidence="10 14" id="KW-0694">RNA-binding</keyword>
<gene>
    <name evidence="16" type="primary">rsmB</name>
    <name evidence="16" type="ORF">SM757_07120</name>
</gene>
<evidence type="ECO:0000256" key="4">
    <source>
        <dbReference type="ARBA" id="ARBA00012140"/>
    </source>
</evidence>
<dbReference type="InterPro" id="IPR018314">
    <property type="entry name" value="RsmB/NOL1/NOP2-like_CS"/>
</dbReference>
<keyword evidence="8 14" id="KW-0808">Transferase</keyword>
<proteinExistence type="inferred from homology"/>
<dbReference type="InterPro" id="IPR001678">
    <property type="entry name" value="MeTrfase_RsmB-F_NOP2_dom"/>
</dbReference>
<evidence type="ECO:0000256" key="11">
    <source>
        <dbReference type="ARBA" id="ARBA00030399"/>
    </source>
</evidence>
<keyword evidence="7 14" id="KW-0489">Methyltransferase</keyword>
<evidence type="ECO:0000256" key="1">
    <source>
        <dbReference type="ARBA" id="ARBA00002724"/>
    </source>
</evidence>
<feature type="binding site" evidence="14">
    <location>
        <begin position="260"/>
        <end position="266"/>
    </location>
    <ligand>
        <name>S-adenosyl-L-methionine</name>
        <dbReference type="ChEBI" id="CHEBI:59789"/>
    </ligand>
</feature>
<feature type="active site" description="Nucleophile" evidence="14">
    <location>
        <position position="380"/>
    </location>
</feature>
<comment type="catalytic activity">
    <reaction evidence="13">
        <text>cytidine(967) in 16S rRNA + S-adenosyl-L-methionine = 5-methylcytidine(967) in 16S rRNA + S-adenosyl-L-homocysteine + H(+)</text>
        <dbReference type="Rhea" id="RHEA:42748"/>
        <dbReference type="Rhea" id="RHEA-COMP:10219"/>
        <dbReference type="Rhea" id="RHEA-COMP:10220"/>
        <dbReference type="ChEBI" id="CHEBI:15378"/>
        <dbReference type="ChEBI" id="CHEBI:57856"/>
        <dbReference type="ChEBI" id="CHEBI:59789"/>
        <dbReference type="ChEBI" id="CHEBI:74483"/>
        <dbReference type="ChEBI" id="CHEBI:82748"/>
        <dbReference type="EC" id="2.1.1.176"/>
    </reaction>
</comment>
<dbReference type="Gene3D" id="1.10.287.730">
    <property type="entry name" value="Helix hairpin bin"/>
    <property type="match status" value="1"/>
</dbReference>
<evidence type="ECO:0000256" key="14">
    <source>
        <dbReference type="PROSITE-ProRule" id="PRU01023"/>
    </source>
</evidence>
<accession>A0ABU5IB59</accession>
<dbReference type="Pfam" id="PF01029">
    <property type="entry name" value="NusB"/>
    <property type="match status" value="1"/>
</dbReference>
<keyword evidence="5" id="KW-0963">Cytoplasm</keyword>
<evidence type="ECO:0000256" key="10">
    <source>
        <dbReference type="ARBA" id="ARBA00022884"/>
    </source>
</evidence>
<sequence length="439" mass="46767">MSSSPTSLPLARLLEHAADALAAVRAGRSLTDVLAAVPSDARAGTQALSFETLRRLGAATAVRGRLAPKSPPPQVDALLITALALLWPPEVYAPHVLVDQAVKAVRRRSPNSAGFVNAVLRRFLRERDQLVAALQSDPVAAYSHPGWWIDRVKKDWPQDWSRLLQAANERPPMTLRVNARRGDAAGYVQRLADAGLPARVVGPQAVLLEQPVAVHQLPGFAQGDVSVQDSSAQLAAPLLLGVGVPGCAPLPAGARVLDACAAPGGKTAHLLELAALDVLALDADPQRLPRVQDTLQRIGATAELKAADGRRVQDWWDGRPFDAILLDAPCSASGIVRRHPDVRWLRRPADIAQLAKTQAELLEALWPLLKPGGRLVYATCSLFKAEGQGQVDAFLQRHGGSGARLDAASPGHVLPLADNESPAQVPPGDGFYYALLHKS</sequence>
<dbReference type="Gene3D" id="1.10.940.10">
    <property type="entry name" value="NusB-like"/>
    <property type="match status" value="1"/>
</dbReference>
<dbReference type="GO" id="GO:0032259">
    <property type="term" value="P:methylation"/>
    <property type="evidence" value="ECO:0007669"/>
    <property type="project" value="UniProtKB-KW"/>
</dbReference>
<dbReference type="Proteomes" id="UP001293718">
    <property type="component" value="Unassembled WGS sequence"/>
</dbReference>
<evidence type="ECO:0000256" key="9">
    <source>
        <dbReference type="ARBA" id="ARBA00022691"/>
    </source>
</evidence>
<evidence type="ECO:0000256" key="6">
    <source>
        <dbReference type="ARBA" id="ARBA00022552"/>
    </source>
</evidence>
<dbReference type="PRINTS" id="PR02008">
    <property type="entry name" value="RCMTFAMILY"/>
</dbReference>
<feature type="binding site" evidence="14">
    <location>
        <position position="282"/>
    </location>
    <ligand>
        <name>S-adenosyl-L-methionine</name>
        <dbReference type="ChEBI" id="CHEBI:59789"/>
    </ligand>
</feature>
<dbReference type="EMBL" id="JAXOJX010000008">
    <property type="protein sequence ID" value="MDZ5456341.1"/>
    <property type="molecule type" value="Genomic_DNA"/>
</dbReference>
<evidence type="ECO:0000256" key="13">
    <source>
        <dbReference type="ARBA" id="ARBA00047283"/>
    </source>
</evidence>
<dbReference type="InterPro" id="IPR049560">
    <property type="entry name" value="MeTrfase_RsmB-F_NOP2_cat"/>
</dbReference>
<feature type="binding site" evidence="14">
    <location>
        <position position="327"/>
    </location>
    <ligand>
        <name>S-adenosyl-L-methionine</name>
        <dbReference type="ChEBI" id="CHEBI:59789"/>
    </ligand>
</feature>
<feature type="binding site" evidence="14">
    <location>
        <position position="308"/>
    </location>
    <ligand>
        <name>S-adenosyl-L-methionine</name>
        <dbReference type="ChEBI" id="CHEBI:59789"/>
    </ligand>
</feature>
<dbReference type="PROSITE" id="PS51686">
    <property type="entry name" value="SAM_MT_RSMB_NOP"/>
    <property type="match status" value="1"/>
</dbReference>
<dbReference type="NCBIfam" id="TIGR00563">
    <property type="entry name" value="rsmB"/>
    <property type="match status" value="1"/>
</dbReference>
<dbReference type="NCBIfam" id="NF008149">
    <property type="entry name" value="PRK10901.1"/>
    <property type="match status" value="1"/>
</dbReference>
<dbReference type="EC" id="2.1.1.176" evidence="4"/>
<reference evidence="16 17" key="1">
    <citation type="submission" date="2023-11" db="EMBL/GenBank/DDBJ databases">
        <title>Draft genome of Azohydromonas lata strain H1 (DSM1123), a polyhydroxyalkanoate producer.</title>
        <authorList>
            <person name="Traversa D."/>
            <person name="D'Addabbo P."/>
            <person name="Pazzani C."/>
            <person name="Manzari C."/>
            <person name="Chiara M."/>
            <person name="Scrascia M."/>
        </authorList>
    </citation>
    <scope>NUCLEOTIDE SEQUENCE [LARGE SCALE GENOMIC DNA]</scope>
    <source>
        <strain evidence="16 17">H1</strain>
    </source>
</reference>
<name>A0ABU5IB59_9BURK</name>
<comment type="subcellular location">
    <subcellularLocation>
        <location evidence="2">Cytoplasm</location>
    </subcellularLocation>
</comment>
<dbReference type="GO" id="GO:0008168">
    <property type="term" value="F:methyltransferase activity"/>
    <property type="evidence" value="ECO:0007669"/>
    <property type="project" value="UniProtKB-KW"/>
</dbReference>
<evidence type="ECO:0000256" key="8">
    <source>
        <dbReference type="ARBA" id="ARBA00022679"/>
    </source>
</evidence>
<dbReference type="PANTHER" id="PTHR22807">
    <property type="entry name" value="NOP2 YEAST -RELATED NOL1/NOP2/FMU SUN DOMAIN-CONTAINING"/>
    <property type="match status" value="1"/>
</dbReference>
<evidence type="ECO:0000259" key="15">
    <source>
        <dbReference type="PROSITE" id="PS51686"/>
    </source>
</evidence>
<dbReference type="RefSeq" id="WP_322464930.1">
    <property type="nucleotide sequence ID" value="NZ_JAXOJX010000008.1"/>
</dbReference>
<dbReference type="Pfam" id="PF22458">
    <property type="entry name" value="RsmF-B_ferredox"/>
    <property type="match status" value="1"/>
</dbReference>
<keyword evidence="9 14" id="KW-0949">S-adenosyl-L-methionine</keyword>
<evidence type="ECO:0000256" key="2">
    <source>
        <dbReference type="ARBA" id="ARBA00004496"/>
    </source>
</evidence>
<dbReference type="Gene3D" id="3.30.70.1170">
    <property type="entry name" value="Sun protein, domain 3"/>
    <property type="match status" value="1"/>
</dbReference>
<organism evidence="16 17">
    <name type="scientific">Azohydromonas lata</name>
    <dbReference type="NCBI Taxonomy" id="45677"/>
    <lineage>
        <taxon>Bacteria</taxon>
        <taxon>Pseudomonadati</taxon>
        <taxon>Pseudomonadota</taxon>
        <taxon>Betaproteobacteria</taxon>
        <taxon>Burkholderiales</taxon>
        <taxon>Sphaerotilaceae</taxon>
        <taxon>Azohydromonas</taxon>
    </lineage>
</organism>
<evidence type="ECO:0000256" key="3">
    <source>
        <dbReference type="ARBA" id="ARBA00007494"/>
    </source>
</evidence>